<dbReference type="Proteomes" id="UP000301309">
    <property type="component" value="Unassembled WGS sequence"/>
</dbReference>
<dbReference type="AlphaFoldDB" id="A0A4D4L9T5"/>
<accession>A0A4D4L9T5</accession>
<sequence length="104" mass="11121">MRPVRLGERRFLDAEQRGQPLLQTGQTARPRQHLAEVEDHGGRGVHIGCRTDCHNGCRIGCCLGCCLGCRIGCRLGCAIQAGTFHQGNVTGEAHERGNGDGKAG</sequence>
<comment type="caution">
    <text evidence="1">The sequence shown here is derived from an EMBL/GenBank/DDBJ whole genome shotgun (WGS) entry which is preliminary data.</text>
</comment>
<gene>
    <name evidence="1" type="ORF">SVIO_064130</name>
</gene>
<name>A0A4D4L9T5_STRVO</name>
<evidence type="ECO:0000313" key="2">
    <source>
        <dbReference type="Proteomes" id="UP000301309"/>
    </source>
</evidence>
<proteinExistence type="predicted"/>
<protein>
    <submittedName>
        <fullName evidence="1">Uncharacterized protein</fullName>
    </submittedName>
</protein>
<organism evidence="1 2">
    <name type="scientific">Streptomyces violaceusniger</name>
    <dbReference type="NCBI Taxonomy" id="68280"/>
    <lineage>
        <taxon>Bacteria</taxon>
        <taxon>Bacillati</taxon>
        <taxon>Actinomycetota</taxon>
        <taxon>Actinomycetes</taxon>
        <taxon>Kitasatosporales</taxon>
        <taxon>Streptomycetaceae</taxon>
        <taxon>Streptomyces</taxon>
        <taxon>Streptomyces violaceusniger group</taxon>
    </lineage>
</organism>
<evidence type="ECO:0000313" key="1">
    <source>
        <dbReference type="EMBL" id="GDY55790.1"/>
    </source>
</evidence>
<keyword evidence="2" id="KW-1185">Reference proteome</keyword>
<reference evidence="1 2" key="1">
    <citation type="journal article" date="2020" name="Int. J. Syst. Evol. Microbiol.">
        <title>Reclassification of Streptomyces castelarensis and Streptomyces sporoclivatus as later heterotypic synonyms of Streptomyces antimycoticus.</title>
        <authorList>
            <person name="Komaki H."/>
            <person name="Tamura T."/>
        </authorList>
    </citation>
    <scope>NUCLEOTIDE SEQUENCE [LARGE SCALE GENOMIC DNA]</scope>
    <source>
        <strain evidence="1 2">NBRC 13459</strain>
    </source>
</reference>
<dbReference type="EMBL" id="BJHW01000001">
    <property type="protein sequence ID" value="GDY55790.1"/>
    <property type="molecule type" value="Genomic_DNA"/>
</dbReference>